<proteinExistence type="predicted"/>
<evidence type="ECO:0000313" key="6">
    <source>
        <dbReference type="Proteomes" id="UP000094285"/>
    </source>
</evidence>
<dbReference type="Gene3D" id="1.10.260.130">
    <property type="match status" value="1"/>
</dbReference>
<dbReference type="AlphaFoldDB" id="A0A1E4SP91"/>
<evidence type="ECO:0000256" key="2">
    <source>
        <dbReference type="ARBA" id="ARBA00023180"/>
    </source>
</evidence>
<dbReference type="Proteomes" id="UP000094285">
    <property type="component" value="Unassembled WGS sequence"/>
</dbReference>
<dbReference type="RefSeq" id="XP_020066472.1">
    <property type="nucleotide sequence ID" value="XM_020208596.1"/>
</dbReference>
<dbReference type="EMBL" id="KV453909">
    <property type="protein sequence ID" value="ODV81350.1"/>
    <property type="molecule type" value="Genomic_DNA"/>
</dbReference>
<dbReference type="GeneID" id="30982733"/>
<dbReference type="GO" id="GO:0016042">
    <property type="term" value="P:lipid catabolic process"/>
    <property type="evidence" value="ECO:0007669"/>
    <property type="project" value="InterPro"/>
</dbReference>
<evidence type="ECO:0000313" key="5">
    <source>
        <dbReference type="EMBL" id="ODV81350.1"/>
    </source>
</evidence>
<feature type="chain" id="PRO_5009162860" evidence="4">
    <location>
        <begin position="19"/>
        <end position="503"/>
    </location>
</feature>
<dbReference type="InterPro" id="IPR029058">
    <property type="entry name" value="AB_hydrolase_fold"/>
</dbReference>
<keyword evidence="6" id="KW-1185">Reference proteome</keyword>
<dbReference type="GO" id="GO:0004806">
    <property type="term" value="F:triacylglycerol lipase activity"/>
    <property type="evidence" value="ECO:0007669"/>
    <property type="project" value="UniProtKB-EC"/>
</dbReference>
<gene>
    <name evidence="5" type="ORF">CANTADRAFT_3468</name>
</gene>
<sequence length="503" mass="53839">MRILSIAFIFAFIQVAFAAPLDALVARGIVKPSDDSFYSPKDGYEKLKVGEIINWRKMTNAYGIAIVKERIDSAYQLLVRSEDSFGNPNAIVTTVLIPYNVDNTKILSYQAAVDTPNPDCAPSYALQLGSDPSTWITTQIEQVLSVAGLYEGWIVVIPDFLGPKGAFGVGLQAAHATLNSLKAVVSSNAITGASKDAQIALWGYSGGTQPSLWAAALASTYAPELNIIGAAVGGLLIDLEHVATTAMKFPFAGLVINAINGLANEYPDLLQYVKKIIYPAIETKFFSVTKQCLIPSALSNLFTNWNQLTSLGVNVLQQPVVKNVTSLNNMLNLNAKPTIPLFFYNAKLDEIVPATDADKLFAKWCAQGVSIQYNQDLLSGHITQAIFGSGSAFTWIKDRFKGKSQTGCKKRPTISNALNFESLLGFNNIISSALKTLFFQAVGPQSQLSSQLGSFADLPAKGNDTTEATRTIVQGIATSFAQSDIDAVASGDAILVNAPTSAA</sequence>
<evidence type="ECO:0000256" key="1">
    <source>
        <dbReference type="ARBA" id="ARBA00022729"/>
    </source>
</evidence>
<dbReference type="SUPFAM" id="SSF53474">
    <property type="entry name" value="alpha/beta-Hydrolases"/>
    <property type="match status" value="1"/>
</dbReference>
<dbReference type="Pfam" id="PF03583">
    <property type="entry name" value="LIP"/>
    <property type="match status" value="1"/>
</dbReference>
<accession>A0A1E4SP91</accession>
<dbReference type="OrthoDB" id="2373480at2759"/>
<keyword evidence="1 4" id="KW-0732">Signal</keyword>
<comment type="catalytic activity">
    <reaction evidence="3">
        <text>a triacylglycerol + H2O = a diacylglycerol + a fatty acid + H(+)</text>
        <dbReference type="Rhea" id="RHEA:12044"/>
        <dbReference type="ChEBI" id="CHEBI:15377"/>
        <dbReference type="ChEBI" id="CHEBI:15378"/>
        <dbReference type="ChEBI" id="CHEBI:17855"/>
        <dbReference type="ChEBI" id="CHEBI:18035"/>
        <dbReference type="ChEBI" id="CHEBI:28868"/>
        <dbReference type="EC" id="3.1.1.3"/>
    </reaction>
    <physiologicalReaction direction="left-to-right" evidence="3">
        <dbReference type="Rhea" id="RHEA:12045"/>
    </physiologicalReaction>
</comment>
<organism evidence="5 6">
    <name type="scientific">Suhomyces tanzawaensis NRRL Y-17324</name>
    <dbReference type="NCBI Taxonomy" id="984487"/>
    <lineage>
        <taxon>Eukaryota</taxon>
        <taxon>Fungi</taxon>
        <taxon>Dikarya</taxon>
        <taxon>Ascomycota</taxon>
        <taxon>Saccharomycotina</taxon>
        <taxon>Pichiomycetes</taxon>
        <taxon>Debaryomycetaceae</taxon>
        <taxon>Suhomyces</taxon>
    </lineage>
</organism>
<keyword evidence="2" id="KW-0325">Glycoprotein</keyword>
<feature type="signal peptide" evidence="4">
    <location>
        <begin position="1"/>
        <end position="18"/>
    </location>
</feature>
<dbReference type="Gene3D" id="3.40.50.1820">
    <property type="entry name" value="alpha/beta hydrolase"/>
    <property type="match status" value="1"/>
</dbReference>
<protein>
    <submittedName>
        <fullName evidence="5">LIP-domain-containing protein</fullName>
    </submittedName>
</protein>
<dbReference type="PANTHER" id="PTHR34853:SF1">
    <property type="entry name" value="LIPASE 5"/>
    <property type="match status" value="1"/>
</dbReference>
<dbReference type="PANTHER" id="PTHR34853">
    <property type="match status" value="1"/>
</dbReference>
<evidence type="ECO:0000256" key="3">
    <source>
        <dbReference type="ARBA" id="ARBA00023369"/>
    </source>
</evidence>
<dbReference type="InterPro" id="IPR005152">
    <property type="entry name" value="Lipase_secreted"/>
</dbReference>
<reference evidence="6" key="1">
    <citation type="submission" date="2016-05" db="EMBL/GenBank/DDBJ databases">
        <title>Comparative genomics of biotechnologically important yeasts.</title>
        <authorList>
            <consortium name="DOE Joint Genome Institute"/>
            <person name="Riley R."/>
            <person name="Haridas S."/>
            <person name="Wolfe K.H."/>
            <person name="Lopes M.R."/>
            <person name="Hittinger C.T."/>
            <person name="Goker M."/>
            <person name="Salamov A."/>
            <person name="Wisecaver J."/>
            <person name="Long T.M."/>
            <person name="Aerts A.L."/>
            <person name="Barry K."/>
            <person name="Choi C."/>
            <person name="Clum A."/>
            <person name="Coughlan A.Y."/>
            <person name="Deshpande S."/>
            <person name="Douglass A.P."/>
            <person name="Hanson S.J."/>
            <person name="Klenk H.-P."/>
            <person name="Labutti K."/>
            <person name="Lapidus A."/>
            <person name="Lindquist E."/>
            <person name="Lipzen A."/>
            <person name="Meier-Kolthoff J.P."/>
            <person name="Ohm R.A."/>
            <person name="Otillar R.P."/>
            <person name="Pangilinan J."/>
            <person name="Peng Y."/>
            <person name="Rokas A."/>
            <person name="Rosa C.A."/>
            <person name="Scheuner C."/>
            <person name="Sibirny A.A."/>
            <person name="Slot J.C."/>
            <person name="Stielow J.B."/>
            <person name="Sun H."/>
            <person name="Kurtzman C.P."/>
            <person name="Blackwell M."/>
            <person name="Grigoriev I.V."/>
            <person name="Jeffries T.W."/>
        </authorList>
    </citation>
    <scope>NUCLEOTIDE SEQUENCE [LARGE SCALE GENOMIC DNA]</scope>
    <source>
        <strain evidence="6">NRRL Y-17324</strain>
    </source>
</reference>
<evidence type="ECO:0000256" key="4">
    <source>
        <dbReference type="SAM" id="SignalP"/>
    </source>
</evidence>
<name>A0A1E4SP91_9ASCO</name>